<dbReference type="PANTHER" id="PTHR33307:SF6">
    <property type="entry name" value="ALPHA-RHAMNOSIDASE (EUROFUNG)-RELATED"/>
    <property type="match status" value="1"/>
</dbReference>
<dbReference type="PANTHER" id="PTHR33307">
    <property type="entry name" value="ALPHA-RHAMNOSIDASE (EUROFUNG)"/>
    <property type="match status" value="1"/>
</dbReference>
<reference evidence="3 4" key="1">
    <citation type="submission" date="2014-07" db="EMBL/GenBank/DDBJ databases">
        <authorList>
            <person name="McCorrison J."/>
            <person name="Sanka R."/>
            <person name="Torralba M."/>
            <person name="Gillis M."/>
            <person name="Haft D.H."/>
            <person name="Methe B."/>
            <person name="Sutton G."/>
            <person name="Nelson K.E."/>
        </authorList>
    </citation>
    <scope>NUCLEOTIDE SEQUENCE [LARGE SCALE GENOMIC DNA]</scope>
    <source>
        <strain evidence="3 4">DNF00853</strain>
    </source>
</reference>
<dbReference type="Proteomes" id="UP000029556">
    <property type="component" value="Unassembled WGS sequence"/>
</dbReference>
<gene>
    <name evidence="3" type="ORF">HMPREF2137_11810</name>
</gene>
<dbReference type="EMBL" id="JRNN01000095">
    <property type="protein sequence ID" value="KGF33101.1"/>
    <property type="molecule type" value="Genomic_DNA"/>
</dbReference>
<dbReference type="Pfam" id="PF08531">
    <property type="entry name" value="Bac_rhamnosid_N"/>
    <property type="match status" value="1"/>
</dbReference>
<dbReference type="InterPro" id="IPR016007">
    <property type="entry name" value="Alpha_rhamnosid"/>
</dbReference>
<dbReference type="InterPro" id="IPR013737">
    <property type="entry name" value="Bac_rhamnosid_N"/>
</dbReference>
<name>A0A095ZFE2_9BACT</name>
<evidence type="ECO:0000313" key="3">
    <source>
        <dbReference type="EMBL" id="KGF33101.1"/>
    </source>
</evidence>
<dbReference type="RefSeq" id="WP_036874728.1">
    <property type="nucleotide sequence ID" value="NZ_JRNN01000095.1"/>
</dbReference>
<organism evidence="3 4">
    <name type="scientific">Hoylesella buccalis DNF00853</name>
    <dbReference type="NCBI Taxonomy" id="1401074"/>
    <lineage>
        <taxon>Bacteria</taxon>
        <taxon>Pseudomonadati</taxon>
        <taxon>Bacteroidota</taxon>
        <taxon>Bacteroidia</taxon>
        <taxon>Bacteroidales</taxon>
        <taxon>Prevotellaceae</taxon>
        <taxon>Hoylesella</taxon>
    </lineage>
</organism>
<accession>A0A095ZFE2</accession>
<comment type="caution">
    <text evidence="3">The sequence shown here is derived from an EMBL/GenBank/DDBJ whole genome shotgun (WGS) entry which is preliminary data.</text>
</comment>
<protein>
    <recommendedName>
        <fullName evidence="2">Bacterial alpha-L-rhamnosidase N-terminal domain-containing protein</fullName>
    </recommendedName>
</protein>
<evidence type="ECO:0000313" key="4">
    <source>
        <dbReference type="Proteomes" id="UP000029556"/>
    </source>
</evidence>
<keyword evidence="1" id="KW-0732">Signal</keyword>
<feature type="signal peptide" evidence="1">
    <location>
        <begin position="1"/>
        <end position="19"/>
    </location>
</feature>
<sequence>MRKIIILAMAMLWTLVAHAQSFYTHWIAAQQVDSTSEIWFRQQIRLQELPVFASATIATTGKVDVYINERNVSTASWMPCRMGNDNLPVSINMEVTRFLQPGINTIAIWYSPTFPHINQQQMAFSLCGRMKNGEKRAFCSDDGWLTRRANVSLTREGGERYDANAYMLKWNSDDVDWGLWQPACNTNVPAIASRYHLTGYPAVKRNMTYTPRYFDLVGNGVYYQFDKAFKGQLRITLRDAKRGQKIYIDGLEYACTGELDEQACRKFTVADHRRVLIYGDQNFKNEQIQSVEGIEIVPYFHESLQY</sequence>
<evidence type="ECO:0000256" key="1">
    <source>
        <dbReference type="SAM" id="SignalP"/>
    </source>
</evidence>
<evidence type="ECO:0000259" key="2">
    <source>
        <dbReference type="Pfam" id="PF08531"/>
    </source>
</evidence>
<dbReference type="Gene3D" id="2.60.120.260">
    <property type="entry name" value="Galactose-binding domain-like"/>
    <property type="match status" value="1"/>
</dbReference>
<feature type="chain" id="PRO_5001915986" description="Bacterial alpha-L-rhamnosidase N-terminal domain-containing protein" evidence="1">
    <location>
        <begin position="20"/>
        <end position="306"/>
    </location>
</feature>
<feature type="domain" description="Bacterial alpha-L-rhamnosidase N-terminal" evidence="2">
    <location>
        <begin position="54"/>
        <end position="190"/>
    </location>
</feature>
<dbReference type="AlphaFoldDB" id="A0A095ZFE2"/>
<proteinExistence type="predicted"/>